<evidence type="ECO:0000313" key="2">
    <source>
        <dbReference type="Proteomes" id="UP001165960"/>
    </source>
</evidence>
<sequence>MGNSQSLTIDDMVNTSNFTAEEIARLYKRFTKLDKDGSGAIDKEEFLSIPQIASNPLATRLIAIFDEDGGGDVDFQEFIKGLSAFSSKGNKTDKLRFAFKIYDMDRDGFISNGELFLVLKMMVGNNLKEEQLQQIVDKTIMEADKDGDDRISFEEFCAFVERTDVARQLTLSEF</sequence>
<reference evidence="1" key="1">
    <citation type="submission" date="2022-04" db="EMBL/GenBank/DDBJ databases">
        <title>Genome of the entomopathogenic fungus Entomophthora muscae.</title>
        <authorList>
            <person name="Elya C."/>
            <person name="Lovett B.R."/>
            <person name="Lee E."/>
            <person name="Macias A.M."/>
            <person name="Hajek A.E."/>
            <person name="De Bivort B.L."/>
            <person name="Kasson M.T."/>
            <person name="De Fine Licht H.H."/>
            <person name="Stajich J.E."/>
        </authorList>
    </citation>
    <scope>NUCLEOTIDE SEQUENCE</scope>
    <source>
        <strain evidence="1">Berkeley</strain>
    </source>
</reference>
<organism evidence="1 2">
    <name type="scientific">Entomophthora muscae</name>
    <dbReference type="NCBI Taxonomy" id="34485"/>
    <lineage>
        <taxon>Eukaryota</taxon>
        <taxon>Fungi</taxon>
        <taxon>Fungi incertae sedis</taxon>
        <taxon>Zoopagomycota</taxon>
        <taxon>Entomophthoromycotina</taxon>
        <taxon>Entomophthoromycetes</taxon>
        <taxon>Entomophthorales</taxon>
        <taxon>Entomophthoraceae</taxon>
        <taxon>Entomophthora</taxon>
    </lineage>
</organism>
<proteinExistence type="predicted"/>
<dbReference type="Proteomes" id="UP001165960">
    <property type="component" value="Unassembled WGS sequence"/>
</dbReference>
<comment type="caution">
    <text evidence="1">The sequence shown here is derived from an EMBL/GenBank/DDBJ whole genome shotgun (WGS) entry which is preliminary data.</text>
</comment>
<protein>
    <submittedName>
        <fullName evidence="1">Calcineurin subunit B</fullName>
    </submittedName>
</protein>
<name>A0ACC2SUS5_9FUNG</name>
<dbReference type="EMBL" id="QTSX02004311">
    <property type="protein sequence ID" value="KAJ9066029.1"/>
    <property type="molecule type" value="Genomic_DNA"/>
</dbReference>
<evidence type="ECO:0000313" key="1">
    <source>
        <dbReference type="EMBL" id="KAJ9066029.1"/>
    </source>
</evidence>
<keyword evidence="2" id="KW-1185">Reference proteome</keyword>
<gene>
    <name evidence="1" type="primary">CNB1_1</name>
    <name evidence="1" type="ORF">DSO57_1013687</name>
</gene>
<accession>A0ACC2SUS5</accession>